<evidence type="ECO:0008006" key="2">
    <source>
        <dbReference type="Google" id="ProtNLM"/>
    </source>
</evidence>
<gene>
    <name evidence="1" type="primary">LOC107829662</name>
</gene>
<protein>
    <recommendedName>
        <fullName evidence="2">Reverse transcriptase domain-containing protein</fullName>
    </recommendedName>
</protein>
<dbReference type="AlphaFoldDB" id="A0A1S4DGW1"/>
<evidence type="ECO:0000313" key="1">
    <source>
        <dbReference type="RefSeq" id="XP_016512605.1"/>
    </source>
</evidence>
<dbReference type="PANTHER" id="PTHR31635:SF196">
    <property type="entry name" value="REVERSE TRANSCRIPTASE DOMAIN-CONTAINING PROTEIN-RELATED"/>
    <property type="match status" value="1"/>
</dbReference>
<dbReference type="OrthoDB" id="1938551at2759"/>
<dbReference type="RefSeq" id="XP_016512605.1">
    <property type="nucleotide sequence ID" value="XM_016657119.1"/>
</dbReference>
<name>A0A1S4DGW1_TOBAC</name>
<accession>A0A1S4DGW1</accession>
<dbReference type="PANTHER" id="PTHR31635">
    <property type="entry name" value="REVERSE TRANSCRIPTASE DOMAIN-CONTAINING PROTEIN-RELATED"/>
    <property type="match status" value="1"/>
</dbReference>
<dbReference type="STRING" id="4097.A0A1S4DGW1"/>
<dbReference type="OMA" id="DECLHAT"/>
<dbReference type="PaxDb" id="4097-A0A1S4DGW1"/>
<dbReference type="KEGG" id="nta:107829662"/>
<sequence length="190" mass="21282">MIKDRASRKNITILITLNGAVLTDPKSIKREIVDFYKSLIGTVATTLLVINMQILKNGPQLNHQQAMELVKDISKQEVDECLHATGNDKASRIDGYNVVFFKKAWTVIKENIYEAISEFFATDVMPKAINYTTVTLLPEITNPTNIKDYIPISCYSILYKIISNILASRLQKVTGFLIDGAQAGFIPGRK</sequence>
<organism evidence="1">
    <name type="scientific">Nicotiana tabacum</name>
    <name type="common">Common tobacco</name>
    <dbReference type="NCBI Taxonomy" id="4097"/>
    <lineage>
        <taxon>Eukaryota</taxon>
        <taxon>Viridiplantae</taxon>
        <taxon>Streptophyta</taxon>
        <taxon>Embryophyta</taxon>
        <taxon>Tracheophyta</taxon>
        <taxon>Spermatophyta</taxon>
        <taxon>Magnoliopsida</taxon>
        <taxon>eudicotyledons</taxon>
        <taxon>Gunneridae</taxon>
        <taxon>Pentapetalae</taxon>
        <taxon>asterids</taxon>
        <taxon>lamiids</taxon>
        <taxon>Solanales</taxon>
        <taxon>Solanaceae</taxon>
        <taxon>Nicotianoideae</taxon>
        <taxon>Nicotianeae</taxon>
        <taxon>Nicotiana</taxon>
    </lineage>
</organism>
<proteinExistence type="predicted"/>
<reference evidence="1" key="1">
    <citation type="submission" date="2025-08" db="UniProtKB">
        <authorList>
            <consortium name="RefSeq"/>
        </authorList>
    </citation>
    <scope>IDENTIFICATION</scope>
</reference>